<dbReference type="InterPro" id="IPR013149">
    <property type="entry name" value="ADH-like_C"/>
</dbReference>
<dbReference type="RefSeq" id="XP_046113403.1">
    <property type="nucleotide sequence ID" value="XM_046260236.1"/>
</dbReference>
<sequence length="349" mass="37730">MARENLTIRLAERPTDEIVPGTTFTAKREAAPSPSDLKDGEILVEVLYLSLDPSLRGQLNDRRSYVPPVQIGAVMNGASASRVLASKSKLVQPGEYVYAATGWQQYKILKAGTFEPASAYPGLQQPQDMLSAMGLTGVTAWYGVTQIGEPKAGETFVVSGAAGATGSVAGQIAKLKGARVVGIAGSDEKCKWLVNDLGFDAAVNYKAPDWRQKLKEATPNFIDVYYDNVGGEILDAALARAKEHARFVICGVISQYNSSSPPGIKNIHQVVTMRIKMQGFIIFDAQDRYAEARKELGTWLAEGKIKKNETIIKGGLEKAEQGLVDLFRGVNQGKLLVEVKNPSETPSKL</sequence>
<dbReference type="Gene3D" id="3.90.180.10">
    <property type="entry name" value="Medium-chain alcohol dehydrogenases, catalytic domain"/>
    <property type="match status" value="1"/>
</dbReference>
<dbReference type="Pfam" id="PF00107">
    <property type="entry name" value="ADH_zinc_N"/>
    <property type="match status" value="1"/>
</dbReference>
<dbReference type="SMART" id="SM00829">
    <property type="entry name" value="PKS_ER"/>
    <property type="match status" value="1"/>
</dbReference>
<evidence type="ECO:0000256" key="3">
    <source>
        <dbReference type="ARBA" id="ARBA00069006"/>
    </source>
</evidence>
<name>A0A9P8CJH5_9HYPO</name>
<dbReference type="GeneID" id="70291139"/>
<dbReference type="EMBL" id="MU251306">
    <property type="protein sequence ID" value="KAG9249479.1"/>
    <property type="molecule type" value="Genomic_DNA"/>
</dbReference>
<dbReference type="GO" id="GO:0016628">
    <property type="term" value="F:oxidoreductase activity, acting on the CH-CH group of donors, NAD or NADP as acceptor"/>
    <property type="evidence" value="ECO:0007669"/>
    <property type="project" value="InterPro"/>
</dbReference>
<dbReference type="CDD" id="cd05288">
    <property type="entry name" value="PGDH"/>
    <property type="match status" value="1"/>
</dbReference>
<dbReference type="AlphaFoldDB" id="A0A9P8CJH5"/>
<proteinExistence type="predicted"/>
<dbReference type="PANTHER" id="PTHR43205:SF42">
    <property type="entry name" value="ALCOHOL DEHYDROGENASE, ZINC-CONTAINING (AFU_ORTHOLOGUE AFUA_7G04530)"/>
    <property type="match status" value="1"/>
</dbReference>
<dbReference type="PANTHER" id="PTHR43205">
    <property type="entry name" value="PROSTAGLANDIN REDUCTASE"/>
    <property type="match status" value="1"/>
</dbReference>
<dbReference type="InterPro" id="IPR036291">
    <property type="entry name" value="NAD(P)-bd_dom_sf"/>
</dbReference>
<dbReference type="InterPro" id="IPR011032">
    <property type="entry name" value="GroES-like_sf"/>
</dbReference>
<evidence type="ECO:0000256" key="4">
    <source>
        <dbReference type="ARBA" id="ARBA00083301"/>
    </source>
</evidence>
<evidence type="ECO:0000256" key="2">
    <source>
        <dbReference type="ARBA" id="ARBA00023002"/>
    </source>
</evidence>
<dbReference type="InterPro" id="IPR041694">
    <property type="entry name" value="ADH_N_2"/>
</dbReference>
<keyword evidence="7" id="KW-1185">Reference proteome</keyword>
<protein>
    <recommendedName>
        <fullName evidence="3">Dehydrogenase FUB6</fullName>
    </recommendedName>
    <alternativeName>
        <fullName evidence="4">Fusaric acid biosynthesis protein 6</fullName>
    </alternativeName>
</protein>
<dbReference type="OrthoDB" id="809632at2759"/>
<evidence type="ECO:0000313" key="7">
    <source>
        <dbReference type="Proteomes" id="UP000887229"/>
    </source>
</evidence>
<dbReference type="FunFam" id="3.40.50.720:FF:000121">
    <property type="entry name" value="Prostaglandin reductase 2"/>
    <property type="match status" value="1"/>
</dbReference>
<dbReference type="InterPro" id="IPR020843">
    <property type="entry name" value="ER"/>
</dbReference>
<dbReference type="InterPro" id="IPR045010">
    <property type="entry name" value="MDR_fam"/>
</dbReference>
<evidence type="ECO:0000259" key="5">
    <source>
        <dbReference type="SMART" id="SM00829"/>
    </source>
</evidence>
<evidence type="ECO:0000256" key="1">
    <source>
        <dbReference type="ARBA" id="ARBA00004685"/>
    </source>
</evidence>
<gene>
    <name evidence="6" type="ORF">F5Z01DRAFT_495763</name>
</gene>
<accession>A0A9P8CJH5</accession>
<comment type="pathway">
    <text evidence="1">Mycotoxin biosynthesis.</text>
</comment>
<organism evidence="6 7">
    <name type="scientific">Emericellopsis atlantica</name>
    <dbReference type="NCBI Taxonomy" id="2614577"/>
    <lineage>
        <taxon>Eukaryota</taxon>
        <taxon>Fungi</taxon>
        <taxon>Dikarya</taxon>
        <taxon>Ascomycota</taxon>
        <taxon>Pezizomycotina</taxon>
        <taxon>Sordariomycetes</taxon>
        <taxon>Hypocreomycetidae</taxon>
        <taxon>Hypocreales</taxon>
        <taxon>Bionectriaceae</taxon>
        <taxon>Emericellopsis</taxon>
    </lineage>
</organism>
<dbReference type="Proteomes" id="UP000887229">
    <property type="component" value="Unassembled WGS sequence"/>
</dbReference>
<dbReference type="Gene3D" id="3.40.50.720">
    <property type="entry name" value="NAD(P)-binding Rossmann-like Domain"/>
    <property type="match status" value="1"/>
</dbReference>
<dbReference type="SUPFAM" id="SSF50129">
    <property type="entry name" value="GroES-like"/>
    <property type="match status" value="1"/>
</dbReference>
<comment type="caution">
    <text evidence="6">The sequence shown here is derived from an EMBL/GenBank/DDBJ whole genome shotgun (WGS) entry which is preliminary data.</text>
</comment>
<feature type="domain" description="Enoyl reductase (ER)" evidence="5">
    <location>
        <begin position="21"/>
        <end position="337"/>
    </location>
</feature>
<dbReference type="Pfam" id="PF16884">
    <property type="entry name" value="ADH_N_2"/>
    <property type="match status" value="1"/>
</dbReference>
<reference evidence="6" key="1">
    <citation type="journal article" date="2021" name="IMA Fungus">
        <title>Genomic characterization of three marine fungi, including Emericellopsis atlantica sp. nov. with signatures of a generalist lifestyle and marine biomass degradation.</title>
        <authorList>
            <person name="Hagestad O.C."/>
            <person name="Hou L."/>
            <person name="Andersen J.H."/>
            <person name="Hansen E.H."/>
            <person name="Altermark B."/>
            <person name="Li C."/>
            <person name="Kuhnert E."/>
            <person name="Cox R.J."/>
            <person name="Crous P.W."/>
            <person name="Spatafora J.W."/>
            <person name="Lail K."/>
            <person name="Amirebrahimi M."/>
            <person name="Lipzen A."/>
            <person name="Pangilinan J."/>
            <person name="Andreopoulos W."/>
            <person name="Hayes R.D."/>
            <person name="Ng V."/>
            <person name="Grigoriev I.V."/>
            <person name="Jackson S.A."/>
            <person name="Sutton T.D.S."/>
            <person name="Dobson A.D.W."/>
            <person name="Rama T."/>
        </authorList>
    </citation>
    <scope>NUCLEOTIDE SEQUENCE</scope>
    <source>
        <strain evidence="6">TS7</strain>
    </source>
</reference>
<dbReference type="SUPFAM" id="SSF51735">
    <property type="entry name" value="NAD(P)-binding Rossmann-fold domains"/>
    <property type="match status" value="1"/>
</dbReference>
<keyword evidence="2" id="KW-0560">Oxidoreductase</keyword>
<evidence type="ECO:0000313" key="6">
    <source>
        <dbReference type="EMBL" id="KAG9249479.1"/>
    </source>
</evidence>